<organism evidence="1 2">
    <name type="scientific">Candidatus Fimisoma avicola</name>
    <dbReference type="NCBI Taxonomy" id="2840826"/>
    <lineage>
        <taxon>Bacteria</taxon>
        <taxon>Bacillati</taxon>
        <taxon>Bacillota</taxon>
        <taxon>Clostridia</taxon>
        <taxon>Eubacteriales</taxon>
        <taxon>Candidatus Fimisoma</taxon>
    </lineage>
</organism>
<gene>
    <name evidence="1" type="ORF">IAD16_09820</name>
</gene>
<evidence type="ECO:0000313" key="2">
    <source>
        <dbReference type="Proteomes" id="UP000824091"/>
    </source>
</evidence>
<protein>
    <submittedName>
        <fullName evidence="1">ATPase</fullName>
    </submittedName>
</protein>
<dbReference type="Proteomes" id="UP000824091">
    <property type="component" value="Unassembled WGS sequence"/>
</dbReference>
<dbReference type="EMBL" id="DVMO01000151">
    <property type="protein sequence ID" value="HIU28653.1"/>
    <property type="molecule type" value="Genomic_DNA"/>
</dbReference>
<dbReference type="AlphaFoldDB" id="A0A9D1I7I7"/>
<accession>A0A9D1I7I7</accession>
<name>A0A9D1I7I7_9FIRM</name>
<proteinExistence type="predicted"/>
<sequence length="190" mass="22247">MEDTMKVLKLLEELEDIVDDATGLPLSNKIMVDAEEIFQIVREIRLALPDDVQQAKWIRDERDRILGEAKAEYERIIREAKKQADYLVESDDITLRATKLAAEIKQDAETHARVMRMRTYDYVDKMLYDMQEKMDELNMKYFGEMYTNLEQTFTAINETLAANREEMKNLAYKTQNEVESGTFAPGEEEE</sequence>
<reference evidence="1" key="1">
    <citation type="submission" date="2020-10" db="EMBL/GenBank/DDBJ databases">
        <authorList>
            <person name="Gilroy R."/>
        </authorList>
    </citation>
    <scope>NUCLEOTIDE SEQUENCE</scope>
    <source>
        <strain evidence="1">11300</strain>
    </source>
</reference>
<evidence type="ECO:0000313" key="1">
    <source>
        <dbReference type="EMBL" id="HIU28653.1"/>
    </source>
</evidence>
<comment type="caution">
    <text evidence="1">The sequence shown here is derived from an EMBL/GenBank/DDBJ whole genome shotgun (WGS) entry which is preliminary data.</text>
</comment>
<reference evidence="1" key="2">
    <citation type="journal article" date="2021" name="PeerJ">
        <title>Extensive microbial diversity within the chicken gut microbiome revealed by metagenomics and culture.</title>
        <authorList>
            <person name="Gilroy R."/>
            <person name="Ravi A."/>
            <person name="Getino M."/>
            <person name="Pursley I."/>
            <person name="Horton D.L."/>
            <person name="Alikhan N.F."/>
            <person name="Baker D."/>
            <person name="Gharbi K."/>
            <person name="Hall N."/>
            <person name="Watson M."/>
            <person name="Adriaenssens E.M."/>
            <person name="Foster-Nyarko E."/>
            <person name="Jarju S."/>
            <person name="Secka A."/>
            <person name="Antonio M."/>
            <person name="Oren A."/>
            <person name="Chaudhuri R.R."/>
            <person name="La Ragione R."/>
            <person name="Hildebrand F."/>
            <person name="Pallen M.J."/>
        </authorList>
    </citation>
    <scope>NUCLEOTIDE SEQUENCE</scope>
    <source>
        <strain evidence="1">11300</strain>
    </source>
</reference>